<dbReference type="AlphaFoldDB" id="A0A172T6P8"/>
<dbReference type="PROSITE" id="PS51257">
    <property type="entry name" value="PROKAR_LIPOPROTEIN"/>
    <property type="match status" value="1"/>
</dbReference>
<name>A0A172T6P8_9DEIO</name>
<sequence length="212" mass="22847">MKLNPLAVAAALTVTGCQQGVDSDALDVSARYFLENGGLTVVSTSARPLGRPCLDSLDMKLTLPDPMFGTSPDLVDFVERHRLAKVTRMVRPSGREGVSLTPIPPYESNWIGSGDVKNFCFGKPTLVKAEVVADAKPITAGVTEPYIIAGTEARSTRLTFRLEDVPGGNFTQDLATRPSLLNRDALRPENYGKEITLTAALPTKVENYKNGP</sequence>
<dbReference type="KEGG" id="dpu:SU48_01570"/>
<proteinExistence type="predicted"/>
<dbReference type="PATRIC" id="fig|1182568.3.peg.322"/>
<evidence type="ECO:0000313" key="2">
    <source>
        <dbReference type="Proteomes" id="UP000077363"/>
    </source>
</evidence>
<reference evidence="1 2" key="1">
    <citation type="submission" date="2015-01" db="EMBL/GenBank/DDBJ databases">
        <title>Deinococcus puniceus/DY1/ whole genome sequencing.</title>
        <authorList>
            <person name="Kim M.K."/>
            <person name="Srinivasan S."/>
            <person name="Lee J.-J."/>
        </authorList>
    </citation>
    <scope>NUCLEOTIDE SEQUENCE [LARGE SCALE GENOMIC DNA]</scope>
    <source>
        <strain evidence="1 2">DY1</strain>
    </source>
</reference>
<evidence type="ECO:0008006" key="3">
    <source>
        <dbReference type="Google" id="ProtNLM"/>
    </source>
</evidence>
<protein>
    <recommendedName>
        <fullName evidence="3">Lipoprotein</fullName>
    </recommendedName>
</protein>
<keyword evidence="2" id="KW-1185">Reference proteome</keyword>
<organism evidence="1 2">
    <name type="scientific">Deinococcus puniceus</name>
    <dbReference type="NCBI Taxonomy" id="1182568"/>
    <lineage>
        <taxon>Bacteria</taxon>
        <taxon>Thermotogati</taxon>
        <taxon>Deinococcota</taxon>
        <taxon>Deinococci</taxon>
        <taxon>Deinococcales</taxon>
        <taxon>Deinococcaceae</taxon>
        <taxon>Deinococcus</taxon>
    </lineage>
</organism>
<dbReference type="Proteomes" id="UP000077363">
    <property type="component" value="Chromosome"/>
</dbReference>
<gene>
    <name evidence="1" type="ORF">SU48_01570</name>
</gene>
<dbReference type="RefSeq" id="WP_064013710.1">
    <property type="nucleotide sequence ID" value="NZ_CP011387.1"/>
</dbReference>
<dbReference type="STRING" id="1182568.SU48_01570"/>
<dbReference type="OrthoDB" id="68067at2"/>
<evidence type="ECO:0000313" key="1">
    <source>
        <dbReference type="EMBL" id="ANE42660.1"/>
    </source>
</evidence>
<dbReference type="EMBL" id="CP011387">
    <property type="protein sequence ID" value="ANE42660.1"/>
    <property type="molecule type" value="Genomic_DNA"/>
</dbReference>
<accession>A0A172T6P8</accession>